<protein>
    <submittedName>
        <fullName evidence="1">Uncharacterized protein LTHEOB_3069</fullName>
    </submittedName>
</protein>
<keyword evidence="2" id="KW-1185">Reference proteome</keyword>
<reference evidence="1" key="1">
    <citation type="submission" date="2024-09" db="EMBL/GenBank/DDBJ databases">
        <title>Draft Genome Sequences of Neofusicoccum parvum.</title>
        <authorList>
            <person name="Ashida A."/>
            <person name="Camagna M."/>
            <person name="Tanaka A."/>
            <person name="Takemoto D."/>
        </authorList>
    </citation>
    <scope>NUCLEOTIDE SEQUENCE</scope>
    <source>
        <strain evidence="1">PPO83</strain>
    </source>
</reference>
<sequence>MPGNSPAPFTSQWRDSHWLASNYANMAHADRLAYLNDMLGKAHEHHAALSSGDEDKLEEMRLVMSQPPYVCAGWIPQQVAVPPAPAGPSQQQEKEEAAKEGEDKGEESTSGDAFSGAVSASPGTAPEKAPKKKKRGGRQVREREEKREGENRQNPRIQYMRLLVEAQRSLSPLSPEETRFVDDNLITTTARAVTSLALEGHFPIEQRAGDNVPVALVNIPQGSTIYVEKPWLSLTSPVSLPDVVSKYTNLSPEDQETYKNLGHNFPQGTLFEAIPDLRHLPNPPSASSHEYAILATWLTHHNPDSHGLVNLTTPNATSSLYHSLSAHVRRSCLPNTHLVRSFPPGTTTNNTSTSTLTLRATRAIPRGTPLTYSPLEDWPLLPHAHRQAKLSSLPAASASTSTSPNAVCPCALCAPHHPDAPPALRIVAVEAARQAALAAWTAWRELRAGKWQRSDIVSAGGYQLDDGDGKADPGARRREVARKAEAVERALRACADGEGDGGAVVMASMPTPTPTVTPMMAWFALDACTAAYEARDYVAAEEWARKELSANVVLMGLGYEGLRGVRAKIENIVRMEVKRAEKEVQLRGGEENTCADEGQEIAQE</sequence>
<dbReference type="EMBL" id="BSXG01000005">
    <property type="protein sequence ID" value="GME23034.1"/>
    <property type="molecule type" value="Genomic_DNA"/>
</dbReference>
<evidence type="ECO:0000313" key="1">
    <source>
        <dbReference type="EMBL" id="GME23034.1"/>
    </source>
</evidence>
<accession>A0ACB5RR92</accession>
<dbReference type="Proteomes" id="UP001165186">
    <property type="component" value="Unassembled WGS sequence"/>
</dbReference>
<organism evidence="1 2">
    <name type="scientific">Neofusicoccum parvum</name>
    <dbReference type="NCBI Taxonomy" id="310453"/>
    <lineage>
        <taxon>Eukaryota</taxon>
        <taxon>Fungi</taxon>
        <taxon>Dikarya</taxon>
        <taxon>Ascomycota</taxon>
        <taxon>Pezizomycotina</taxon>
        <taxon>Dothideomycetes</taxon>
        <taxon>Dothideomycetes incertae sedis</taxon>
        <taxon>Botryosphaeriales</taxon>
        <taxon>Botryosphaeriaceae</taxon>
        <taxon>Neofusicoccum</taxon>
    </lineage>
</organism>
<gene>
    <name evidence="1" type="primary">g9286</name>
    <name evidence="1" type="ORF">NpPPO83_00009286</name>
</gene>
<proteinExistence type="predicted"/>
<comment type="caution">
    <text evidence="1">The sequence shown here is derived from an EMBL/GenBank/DDBJ whole genome shotgun (WGS) entry which is preliminary data.</text>
</comment>
<evidence type="ECO:0000313" key="2">
    <source>
        <dbReference type="Proteomes" id="UP001165186"/>
    </source>
</evidence>
<name>A0ACB5RR92_9PEZI</name>